<dbReference type="SUPFAM" id="SSF53474">
    <property type="entry name" value="alpha/beta-Hydrolases"/>
    <property type="match status" value="1"/>
</dbReference>
<comment type="caution">
    <text evidence="2">The sequence shown here is derived from an EMBL/GenBank/DDBJ whole genome shotgun (WGS) entry which is preliminary data.</text>
</comment>
<organism evidence="2 3">
    <name type="scientific">Actinorhabdospora filicis</name>
    <dbReference type="NCBI Taxonomy" id="1785913"/>
    <lineage>
        <taxon>Bacteria</taxon>
        <taxon>Bacillati</taxon>
        <taxon>Actinomycetota</taxon>
        <taxon>Actinomycetes</taxon>
        <taxon>Micromonosporales</taxon>
        <taxon>Micromonosporaceae</taxon>
        <taxon>Actinorhabdospora</taxon>
    </lineage>
</organism>
<dbReference type="Proteomes" id="UP001165079">
    <property type="component" value="Unassembled WGS sequence"/>
</dbReference>
<gene>
    <name evidence="2" type="ORF">Afil01_67640</name>
</gene>
<dbReference type="EMBL" id="BSTX01000008">
    <property type="protein sequence ID" value="GLZ81957.1"/>
    <property type="molecule type" value="Genomic_DNA"/>
</dbReference>
<dbReference type="InterPro" id="IPR050471">
    <property type="entry name" value="AB_hydrolase"/>
</dbReference>
<keyword evidence="3" id="KW-1185">Reference proteome</keyword>
<name>A0A9W6STB0_9ACTN</name>
<proteinExistence type="predicted"/>
<dbReference type="InterPro" id="IPR000073">
    <property type="entry name" value="AB_hydrolase_1"/>
</dbReference>
<accession>A0A9W6STB0</accession>
<feature type="domain" description="AB hydrolase-1" evidence="1">
    <location>
        <begin position="37"/>
        <end position="155"/>
    </location>
</feature>
<dbReference type="RefSeq" id="WP_285667528.1">
    <property type="nucleotide sequence ID" value="NZ_BSTX01000008.1"/>
</dbReference>
<evidence type="ECO:0000313" key="2">
    <source>
        <dbReference type="EMBL" id="GLZ81957.1"/>
    </source>
</evidence>
<dbReference type="Pfam" id="PF00561">
    <property type="entry name" value="Abhydrolase_1"/>
    <property type="match status" value="1"/>
</dbReference>
<dbReference type="Gene3D" id="3.40.50.1820">
    <property type="entry name" value="alpha/beta hydrolase"/>
    <property type="match status" value="1"/>
</dbReference>
<dbReference type="PANTHER" id="PTHR43433">
    <property type="entry name" value="HYDROLASE, ALPHA/BETA FOLD FAMILY PROTEIN"/>
    <property type="match status" value="1"/>
</dbReference>
<dbReference type="AlphaFoldDB" id="A0A9W6STB0"/>
<evidence type="ECO:0000259" key="1">
    <source>
        <dbReference type="Pfam" id="PF00561"/>
    </source>
</evidence>
<sequence length="281" mass="31155">MTNTNFAVTSGYADVPGGYIFYKTVGSLDTATSGRDVVLLNPGAADMRVWDSTVEWLSRIARVTMFDYRDSGLSSLATEKYDEIEDVRAVMDAAGVERAVLIGVSDGGRRLLAFAHRYPERVERAVPVSASFGPFPDPTEEETAAREVMLKHFEHVIALRNPELGGVPAVGEADIAAWAPKLPEHERRRLVAMQVQAWYWVMLEDYLGVELDPPVAERLSEIRVPVSVLSGKHDFQGTQLWSKRLAREVEGATLTELDEGDHYTMLSAPKEFEAFVRGLLA</sequence>
<evidence type="ECO:0000313" key="3">
    <source>
        <dbReference type="Proteomes" id="UP001165079"/>
    </source>
</evidence>
<reference evidence="2" key="1">
    <citation type="submission" date="2023-03" db="EMBL/GenBank/DDBJ databases">
        <title>Actinorhabdospora filicis NBRC 111898.</title>
        <authorList>
            <person name="Ichikawa N."/>
            <person name="Sato H."/>
            <person name="Tonouchi N."/>
        </authorList>
    </citation>
    <scope>NUCLEOTIDE SEQUENCE</scope>
    <source>
        <strain evidence="2">NBRC 111898</strain>
    </source>
</reference>
<dbReference type="InterPro" id="IPR029058">
    <property type="entry name" value="AB_hydrolase_fold"/>
</dbReference>
<dbReference type="GO" id="GO:0003824">
    <property type="term" value="F:catalytic activity"/>
    <property type="evidence" value="ECO:0007669"/>
    <property type="project" value="UniProtKB-ARBA"/>
</dbReference>
<protein>
    <recommendedName>
        <fullName evidence="1">AB hydrolase-1 domain-containing protein</fullName>
    </recommendedName>
</protein>
<dbReference type="PANTHER" id="PTHR43433:SF1">
    <property type="entry name" value="BLL5160 PROTEIN"/>
    <property type="match status" value="1"/>
</dbReference>